<dbReference type="Pfam" id="PF01569">
    <property type="entry name" value="PAP2"/>
    <property type="match status" value="1"/>
</dbReference>
<feature type="transmembrane region" description="Helical" evidence="2">
    <location>
        <begin position="92"/>
        <end position="109"/>
    </location>
</feature>
<dbReference type="PANTHER" id="PTHR14969:SF13">
    <property type="entry name" value="AT30094P"/>
    <property type="match status" value="1"/>
</dbReference>
<comment type="caution">
    <text evidence="4">The sequence shown here is derived from an EMBL/GenBank/DDBJ whole genome shotgun (WGS) entry which is preliminary data.</text>
</comment>
<sequence>MTAWRRFTERSAFGLLALLAFGLLLLLVRAEWPPLHALDHAVAADLNAVVSRHEPLVAALRGISVLGGPPVTPLLVAVVAAGLLLRRRVRPALYLVVTGLGALILDPTLKTLVGRLRPIVDVPIAAAPGHSFPSGHALGTVVAYGAVLLILVPVLGPFRRRVAIAAWATLVVLVGFTRVALGVHFVSDVVGGCLLGLAWLGITTHAFRLSFRTGGLDPAPHPALPTTDRPGAAGTSGTAGDGDGDRRPARAGGCTDRPG</sequence>
<feature type="region of interest" description="Disordered" evidence="1">
    <location>
        <begin position="218"/>
        <end position="259"/>
    </location>
</feature>
<dbReference type="CDD" id="cd03392">
    <property type="entry name" value="PAP2_like_2"/>
    <property type="match status" value="1"/>
</dbReference>
<protein>
    <submittedName>
        <fullName evidence="4">Membrane-associated phospholipid phosphatase</fullName>
    </submittedName>
</protein>
<feature type="transmembrane region" description="Helical" evidence="2">
    <location>
        <begin position="137"/>
        <end position="155"/>
    </location>
</feature>
<dbReference type="RefSeq" id="WP_310420040.1">
    <property type="nucleotide sequence ID" value="NZ_JAVDYC010000001.1"/>
</dbReference>
<dbReference type="InterPro" id="IPR036938">
    <property type="entry name" value="PAP2/HPO_sf"/>
</dbReference>
<feature type="transmembrane region" description="Helical" evidence="2">
    <location>
        <begin position="63"/>
        <end position="85"/>
    </location>
</feature>
<dbReference type="InterPro" id="IPR000326">
    <property type="entry name" value="PAP2/HPO"/>
</dbReference>
<accession>A0AAE3ZUV9</accession>
<dbReference type="AlphaFoldDB" id="A0AAE3ZUV9"/>
<reference evidence="4 5" key="1">
    <citation type="submission" date="2023-07" db="EMBL/GenBank/DDBJ databases">
        <title>Sequencing the genomes of 1000 actinobacteria strains.</title>
        <authorList>
            <person name="Klenk H.-P."/>
        </authorList>
    </citation>
    <scope>NUCLEOTIDE SEQUENCE [LARGE SCALE GENOMIC DNA]</scope>
    <source>
        <strain evidence="4 5">DSM 44711</strain>
    </source>
</reference>
<dbReference type="Proteomes" id="UP001183629">
    <property type="component" value="Unassembled WGS sequence"/>
</dbReference>
<keyword evidence="2" id="KW-0812">Transmembrane</keyword>
<keyword evidence="2" id="KW-0472">Membrane</keyword>
<proteinExistence type="predicted"/>
<name>A0AAE3ZUV9_9ACTN</name>
<organism evidence="4 5">
    <name type="scientific">Catenuloplanes niger</name>
    <dbReference type="NCBI Taxonomy" id="587534"/>
    <lineage>
        <taxon>Bacteria</taxon>
        <taxon>Bacillati</taxon>
        <taxon>Actinomycetota</taxon>
        <taxon>Actinomycetes</taxon>
        <taxon>Micromonosporales</taxon>
        <taxon>Micromonosporaceae</taxon>
        <taxon>Catenuloplanes</taxon>
    </lineage>
</organism>
<dbReference type="SUPFAM" id="SSF48317">
    <property type="entry name" value="Acid phosphatase/Vanadium-dependent haloperoxidase"/>
    <property type="match status" value="1"/>
</dbReference>
<dbReference type="Gene3D" id="1.20.144.10">
    <property type="entry name" value="Phosphatidic acid phosphatase type 2/haloperoxidase"/>
    <property type="match status" value="1"/>
</dbReference>
<feature type="transmembrane region" description="Helical" evidence="2">
    <location>
        <begin position="189"/>
        <end position="207"/>
    </location>
</feature>
<evidence type="ECO:0000256" key="1">
    <source>
        <dbReference type="SAM" id="MobiDB-lite"/>
    </source>
</evidence>
<evidence type="ECO:0000313" key="5">
    <source>
        <dbReference type="Proteomes" id="UP001183629"/>
    </source>
</evidence>
<evidence type="ECO:0000259" key="3">
    <source>
        <dbReference type="SMART" id="SM00014"/>
    </source>
</evidence>
<evidence type="ECO:0000313" key="4">
    <source>
        <dbReference type="EMBL" id="MDR7325367.1"/>
    </source>
</evidence>
<dbReference type="EMBL" id="JAVDYC010000001">
    <property type="protein sequence ID" value="MDR7325367.1"/>
    <property type="molecule type" value="Genomic_DNA"/>
</dbReference>
<feature type="compositionally biased region" description="Low complexity" evidence="1">
    <location>
        <begin position="229"/>
        <end position="238"/>
    </location>
</feature>
<keyword evidence="5" id="KW-1185">Reference proteome</keyword>
<feature type="transmembrane region" description="Helical" evidence="2">
    <location>
        <begin position="162"/>
        <end position="183"/>
    </location>
</feature>
<feature type="domain" description="Phosphatidic acid phosphatase type 2/haloperoxidase" evidence="3">
    <location>
        <begin position="89"/>
        <end position="204"/>
    </location>
</feature>
<gene>
    <name evidence="4" type="ORF">J2S44_005617</name>
</gene>
<keyword evidence="2" id="KW-1133">Transmembrane helix</keyword>
<evidence type="ECO:0000256" key="2">
    <source>
        <dbReference type="SAM" id="Phobius"/>
    </source>
</evidence>
<dbReference type="SMART" id="SM00014">
    <property type="entry name" value="acidPPc"/>
    <property type="match status" value="1"/>
</dbReference>
<dbReference type="PANTHER" id="PTHR14969">
    <property type="entry name" value="SPHINGOSINE-1-PHOSPHATE PHOSPHOHYDROLASE"/>
    <property type="match status" value="1"/>
</dbReference>